<gene>
    <name evidence="9" type="ORF">SAMN02745134_02889</name>
</gene>
<dbReference type="InterPro" id="IPR037185">
    <property type="entry name" value="EmrE-like"/>
</dbReference>
<feature type="domain" description="EamA" evidence="8">
    <location>
        <begin position="167"/>
        <end position="301"/>
    </location>
</feature>
<feature type="transmembrane region" description="Helical" evidence="7">
    <location>
        <begin position="284"/>
        <end position="301"/>
    </location>
</feature>
<feature type="domain" description="EamA" evidence="8">
    <location>
        <begin position="14"/>
        <end position="154"/>
    </location>
</feature>
<keyword evidence="6 7" id="KW-0472">Membrane</keyword>
<dbReference type="RefSeq" id="WP_084116688.1">
    <property type="nucleotide sequence ID" value="NZ_FWXH01000013.1"/>
</dbReference>
<dbReference type="PANTHER" id="PTHR32322">
    <property type="entry name" value="INNER MEMBRANE TRANSPORTER"/>
    <property type="match status" value="1"/>
</dbReference>
<evidence type="ECO:0000256" key="4">
    <source>
        <dbReference type="ARBA" id="ARBA00022692"/>
    </source>
</evidence>
<dbReference type="InterPro" id="IPR050638">
    <property type="entry name" value="AA-Vitamin_Transporters"/>
</dbReference>
<evidence type="ECO:0000256" key="6">
    <source>
        <dbReference type="ARBA" id="ARBA00023136"/>
    </source>
</evidence>
<dbReference type="Pfam" id="PF00892">
    <property type="entry name" value="EamA"/>
    <property type="match status" value="2"/>
</dbReference>
<evidence type="ECO:0000259" key="8">
    <source>
        <dbReference type="Pfam" id="PF00892"/>
    </source>
</evidence>
<feature type="transmembrane region" description="Helical" evidence="7">
    <location>
        <begin position="231"/>
        <end position="249"/>
    </location>
</feature>
<evidence type="ECO:0000256" key="2">
    <source>
        <dbReference type="ARBA" id="ARBA00007362"/>
    </source>
</evidence>
<feature type="transmembrane region" description="Helical" evidence="7">
    <location>
        <begin position="113"/>
        <end position="130"/>
    </location>
</feature>
<dbReference type="SUPFAM" id="SSF103481">
    <property type="entry name" value="Multidrug resistance efflux transporter EmrE"/>
    <property type="match status" value="2"/>
</dbReference>
<keyword evidence="5 7" id="KW-1133">Transmembrane helix</keyword>
<keyword evidence="4 7" id="KW-0812">Transmembrane</keyword>
<feature type="transmembrane region" description="Helical" evidence="7">
    <location>
        <begin position="81"/>
        <end position="101"/>
    </location>
</feature>
<feature type="transmembrane region" description="Helical" evidence="7">
    <location>
        <begin position="170"/>
        <end position="186"/>
    </location>
</feature>
<dbReference type="OrthoDB" id="3190463at2"/>
<protein>
    <submittedName>
        <fullName evidence="9">Permease of the drug/metabolite transporter (DMT) superfamily</fullName>
    </submittedName>
</protein>
<feature type="transmembrane region" description="Helical" evidence="7">
    <location>
        <begin position="50"/>
        <end position="69"/>
    </location>
</feature>
<proteinExistence type="inferred from homology"/>
<accession>A0A1W1XRQ9</accession>
<name>A0A1W1XRQ9_9CLOT</name>
<feature type="transmembrane region" description="Helical" evidence="7">
    <location>
        <begin position="261"/>
        <end position="278"/>
    </location>
</feature>
<reference evidence="9 10" key="1">
    <citation type="submission" date="2017-04" db="EMBL/GenBank/DDBJ databases">
        <authorList>
            <person name="Afonso C.L."/>
            <person name="Miller P.J."/>
            <person name="Scott M.A."/>
            <person name="Spackman E."/>
            <person name="Goraichik I."/>
            <person name="Dimitrov K.M."/>
            <person name="Suarez D.L."/>
            <person name="Swayne D.E."/>
        </authorList>
    </citation>
    <scope>NUCLEOTIDE SEQUENCE [LARGE SCALE GENOMIC DNA]</scope>
    <source>
        <strain evidence="9 10">DSM 12555</strain>
    </source>
</reference>
<evidence type="ECO:0000256" key="7">
    <source>
        <dbReference type="SAM" id="Phobius"/>
    </source>
</evidence>
<evidence type="ECO:0000256" key="1">
    <source>
        <dbReference type="ARBA" id="ARBA00004651"/>
    </source>
</evidence>
<evidence type="ECO:0000256" key="5">
    <source>
        <dbReference type="ARBA" id="ARBA00022989"/>
    </source>
</evidence>
<feature type="transmembrane region" description="Helical" evidence="7">
    <location>
        <begin position="142"/>
        <end position="164"/>
    </location>
</feature>
<dbReference type="EMBL" id="FWXH01000013">
    <property type="protein sequence ID" value="SMC26577.1"/>
    <property type="molecule type" value="Genomic_DNA"/>
</dbReference>
<evidence type="ECO:0000313" key="10">
    <source>
        <dbReference type="Proteomes" id="UP000192468"/>
    </source>
</evidence>
<dbReference type="AlphaFoldDB" id="A0A1W1XRQ9"/>
<sequence>MDKKIFTNNKFIAAIAALCCLLWGSAYPAVKNGYILFNIHKGDVQSELVFAGYRFIIAGLMVLIIAKIIGRKLFKLSKKDILGLLGLGISQTSLQYFFFYIGLANTTGVKGSILNSLGTFFSVILAHFIYKNDKLNKRKILGCIVGFVGVMIVNFSSDLINISFTVKGEGFVIIAAFVFAASAIYSKKLSENIDVMLITGYNLFIGGVILAVFGLANGGKVTHFEVSSTSLLIYMGFLSAVAFSLWTLLLKYNKVGKVSIFNFLVPVFGTVLSSIFLRENILEIKNFIALIFVCIGIWFVNREKDIIEVNTTTEKIS</sequence>
<evidence type="ECO:0000313" key="9">
    <source>
        <dbReference type="EMBL" id="SMC26577.1"/>
    </source>
</evidence>
<dbReference type="GO" id="GO:0005886">
    <property type="term" value="C:plasma membrane"/>
    <property type="evidence" value="ECO:0007669"/>
    <property type="project" value="UniProtKB-SubCell"/>
</dbReference>
<dbReference type="STRING" id="1121291.SAMN02745134_02889"/>
<dbReference type="Proteomes" id="UP000192468">
    <property type="component" value="Unassembled WGS sequence"/>
</dbReference>
<comment type="subcellular location">
    <subcellularLocation>
        <location evidence="1">Cell membrane</location>
        <topology evidence="1">Multi-pass membrane protein</topology>
    </subcellularLocation>
</comment>
<evidence type="ECO:0000256" key="3">
    <source>
        <dbReference type="ARBA" id="ARBA00022475"/>
    </source>
</evidence>
<dbReference type="InterPro" id="IPR000620">
    <property type="entry name" value="EamA_dom"/>
</dbReference>
<keyword evidence="10" id="KW-1185">Reference proteome</keyword>
<dbReference type="PANTHER" id="PTHR32322:SF18">
    <property type="entry name" value="S-ADENOSYLMETHIONINE_S-ADENOSYLHOMOCYSTEINE TRANSPORTER"/>
    <property type="match status" value="1"/>
</dbReference>
<keyword evidence="3" id="KW-1003">Cell membrane</keyword>
<feature type="transmembrane region" description="Helical" evidence="7">
    <location>
        <begin position="198"/>
        <end position="219"/>
    </location>
</feature>
<comment type="similarity">
    <text evidence="2">Belongs to the EamA transporter family.</text>
</comment>
<organism evidence="9 10">
    <name type="scientific">Clostridium acidisoli DSM 12555</name>
    <dbReference type="NCBI Taxonomy" id="1121291"/>
    <lineage>
        <taxon>Bacteria</taxon>
        <taxon>Bacillati</taxon>
        <taxon>Bacillota</taxon>
        <taxon>Clostridia</taxon>
        <taxon>Eubacteriales</taxon>
        <taxon>Clostridiaceae</taxon>
        <taxon>Clostridium</taxon>
    </lineage>
</organism>